<protein>
    <submittedName>
        <fullName evidence="1">Uncharacterized protein</fullName>
    </submittedName>
</protein>
<gene>
    <name evidence="1" type="ORF">GRAN_5042</name>
</gene>
<accession>A0A4Q0ST32</accession>
<reference evidence="2" key="2">
    <citation type="submission" date="2019-02" db="EMBL/GenBank/DDBJ databases">
        <title>Granulicella sibirica sp. nov., a psychrotolerant acidobacterium isolated from an organic soil layer in forested tundra, West Siberia.</title>
        <authorList>
            <person name="Oshkin I.Y."/>
            <person name="Kulichevskaya I.S."/>
            <person name="Rijpstra W.I.C."/>
            <person name="Sinninghe Damste J.S."/>
            <person name="Rakitin A.L."/>
            <person name="Ravin N.V."/>
            <person name="Dedysh S.N."/>
        </authorList>
    </citation>
    <scope>NUCLEOTIDE SEQUENCE [LARGE SCALE GENOMIC DNA]</scope>
    <source>
        <strain evidence="2">AF10</strain>
    </source>
</reference>
<dbReference type="Proteomes" id="UP000289437">
    <property type="component" value="Unassembled WGS sequence"/>
</dbReference>
<organism evidence="1 2">
    <name type="scientific">Granulicella sibirica</name>
    <dbReference type="NCBI Taxonomy" id="2479048"/>
    <lineage>
        <taxon>Bacteria</taxon>
        <taxon>Pseudomonadati</taxon>
        <taxon>Acidobacteriota</taxon>
        <taxon>Terriglobia</taxon>
        <taxon>Terriglobales</taxon>
        <taxon>Acidobacteriaceae</taxon>
        <taxon>Granulicella</taxon>
    </lineage>
</organism>
<dbReference type="RefSeq" id="WP_128915611.1">
    <property type="nucleotide sequence ID" value="NZ_RDSM01000006.1"/>
</dbReference>
<dbReference type="EMBL" id="RDSM01000006">
    <property type="protein sequence ID" value="RXH54073.1"/>
    <property type="molecule type" value="Genomic_DNA"/>
</dbReference>
<dbReference type="AlphaFoldDB" id="A0A4Q0ST32"/>
<dbReference type="OrthoDB" id="128756at2"/>
<evidence type="ECO:0000313" key="1">
    <source>
        <dbReference type="EMBL" id="RXH54073.1"/>
    </source>
</evidence>
<proteinExistence type="predicted"/>
<comment type="caution">
    <text evidence="1">The sequence shown here is derived from an EMBL/GenBank/DDBJ whole genome shotgun (WGS) entry which is preliminary data.</text>
</comment>
<reference evidence="1 2" key="1">
    <citation type="submission" date="2018-11" db="EMBL/GenBank/DDBJ databases">
        <authorList>
            <person name="Mardanov A.V."/>
            <person name="Ravin N.V."/>
            <person name="Dedysh S.N."/>
        </authorList>
    </citation>
    <scope>NUCLEOTIDE SEQUENCE [LARGE SCALE GENOMIC DNA]</scope>
    <source>
        <strain evidence="1 2">AF10</strain>
    </source>
</reference>
<sequence>MWHWTDGEIGDKTQYVKVDLQSGQVAEAERLTSVLEDTPRDDPDSGISVQDIGEHDIEGIRANGVRTTTIHLHGTDKPEISVREVWTSAPMRLVLKVVDTSPGGEMTVSGLEHISLSPDTALFRPPVERILRHWKDGGVYAKPDLECLTTWMVR</sequence>
<keyword evidence="2" id="KW-1185">Reference proteome</keyword>
<name>A0A4Q0ST32_9BACT</name>
<evidence type="ECO:0000313" key="2">
    <source>
        <dbReference type="Proteomes" id="UP000289437"/>
    </source>
</evidence>